<dbReference type="PANTHER" id="PTHR22298">
    <property type="entry name" value="ENDO-1,4-BETA-GLUCANASE"/>
    <property type="match status" value="1"/>
</dbReference>
<feature type="active site" evidence="9">
    <location>
        <position position="556"/>
    </location>
</feature>
<keyword evidence="3 8" id="KW-0378">Hydrolase</keyword>
<dbReference type="Pfam" id="PF00759">
    <property type="entry name" value="Glyco_hydro_9"/>
    <property type="match status" value="1"/>
</dbReference>
<dbReference type="PROSITE" id="PS00698">
    <property type="entry name" value="GH9_3"/>
    <property type="match status" value="1"/>
</dbReference>
<keyword evidence="4 10" id="KW-0136">Cellulose degradation</keyword>
<keyword evidence="13" id="KW-1185">Reference proteome</keyword>
<evidence type="ECO:0000256" key="10">
    <source>
        <dbReference type="RuleBase" id="RU361166"/>
    </source>
</evidence>
<evidence type="ECO:0000256" key="9">
    <source>
        <dbReference type="PROSITE-ProRule" id="PRU10060"/>
    </source>
</evidence>
<dbReference type="PROSITE" id="PS00592">
    <property type="entry name" value="GH9_2"/>
    <property type="match status" value="1"/>
</dbReference>
<evidence type="ECO:0000256" key="3">
    <source>
        <dbReference type="ARBA" id="ARBA00022801"/>
    </source>
</evidence>
<keyword evidence="7 8" id="KW-0624">Polysaccharide degradation</keyword>
<evidence type="ECO:0000313" key="13">
    <source>
        <dbReference type="Proteomes" id="UP000054498"/>
    </source>
</evidence>
<feature type="active site" evidence="9">
    <location>
        <position position="565"/>
    </location>
</feature>
<organism evidence="12 13">
    <name type="scientific">Monoraphidium neglectum</name>
    <dbReference type="NCBI Taxonomy" id="145388"/>
    <lineage>
        <taxon>Eukaryota</taxon>
        <taxon>Viridiplantae</taxon>
        <taxon>Chlorophyta</taxon>
        <taxon>core chlorophytes</taxon>
        <taxon>Chlorophyceae</taxon>
        <taxon>CS clade</taxon>
        <taxon>Sphaeropleales</taxon>
        <taxon>Selenastraceae</taxon>
        <taxon>Monoraphidium</taxon>
    </lineage>
</organism>
<comment type="similarity">
    <text evidence="2 8 10">Belongs to the glycosyl hydrolase 9 (cellulase E) family.</text>
</comment>
<feature type="signal peptide" evidence="10">
    <location>
        <begin position="1"/>
        <end position="23"/>
    </location>
</feature>
<dbReference type="AlphaFoldDB" id="A0A0D2LDV9"/>
<evidence type="ECO:0000256" key="8">
    <source>
        <dbReference type="PROSITE-ProRule" id="PRU10059"/>
    </source>
</evidence>
<feature type="chain" id="PRO_5005112590" description="Endoglucanase" evidence="10">
    <location>
        <begin position="24"/>
        <end position="637"/>
    </location>
</feature>
<protein>
    <recommendedName>
        <fullName evidence="10">Endoglucanase</fullName>
        <ecNumber evidence="10">3.2.1.4</ecNumber>
    </recommendedName>
</protein>
<keyword evidence="10" id="KW-0732">Signal</keyword>
<dbReference type="InterPro" id="IPR012341">
    <property type="entry name" value="6hp_glycosidase-like_sf"/>
</dbReference>
<dbReference type="EC" id="3.2.1.4" evidence="10"/>
<evidence type="ECO:0000313" key="12">
    <source>
        <dbReference type="EMBL" id="KIZ04889.1"/>
    </source>
</evidence>
<dbReference type="InterPro" id="IPR033126">
    <property type="entry name" value="Glyco_hydro_9_Asp/Glu_AS"/>
</dbReference>
<evidence type="ECO:0000256" key="4">
    <source>
        <dbReference type="ARBA" id="ARBA00023001"/>
    </source>
</evidence>
<reference evidence="12 13" key="1">
    <citation type="journal article" date="2013" name="BMC Genomics">
        <title>Reconstruction of the lipid metabolism for the microalga Monoraphidium neglectum from its genome sequence reveals characteristics suitable for biofuel production.</title>
        <authorList>
            <person name="Bogen C."/>
            <person name="Al-Dilaimi A."/>
            <person name="Albersmeier A."/>
            <person name="Wichmann J."/>
            <person name="Grundmann M."/>
            <person name="Rupp O."/>
            <person name="Lauersen K.J."/>
            <person name="Blifernez-Klassen O."/>
            <person name="Kalinowski J."/>
            <person name="Goesmann A."/>
            <person name="Mussgnug J.H."/>
            <person name="Kruse O."/>
        </authorList>
    </citation>
    <scope>NUCLEOTIDE SEQUENCE [LARGE SCALE GENOMIC DNA]</scope>
    <source>
        <strain evidence="12 13">SAG 48.87</strain>
    </source>
</reference>
<keyword evidence="6 8" id="KW-0326">Glycosidase</keyword>
<evidence type="ECO:0000256" key="1">
    <source>
        <dbReference type="ARBA" id="ARBA00000966"/>
    </source>
</evidence>
<evidence type="ECO:0000256" key="6">
    <source>
        <dbReference type="ARBA" id="ARBA00023295"/>
    </source>
</evidence>
<dbReference type="RefSeq" id="XP_013903908.1">
    <property type="nucleotide sequence ID" value="XM_014048454.1"/>
</dbReference>
<dbReference type="GeneID" id="25735950"/>
<evidence type="ECO:0000259" key="11">
    <source>
        <dbReference type="Pfam" id="PF00759"/>
    </source>
</evidence>
<evidence type="ECO:0000256" key="2">
    <source>
        <dbReference type="ARBA" id="ARBA00007072"/>
    </source>
</evidence>
<dbReference type="EMBL" id="KK100591">
    <property type="protein sequence ID" value="KIZ04889.1"/>
    <property type="molecule type" value="Genomic_DNA"/>
</dbReference>
<comment type="catalytic activity">
    <reaction evidence="1 10">
        <text>Endohydrolysis of (1-&gt;4)-beta-D-glucosidic linkages in cellulose, lichenin and cereal beta-D-glucans.</text>
        <dbReference type="EC" id="3.2.1.4"/>
    </reaction>
</comment>
<name>A0A0D2LDV9_9CHLO</name>
<dbReference type="GO" id="GO:0030245">
    <property type="term" value="P:cellulose catabolic process"/>
    <property type="evidence" value="ECO:0007669"/>
    <property type="project" value="UniProtKB-KW"/>
</dbReference>
<dbReference type="STRING" id="145388.A0A0D2LDV9"/>
<dbReference type="Gene3D" id="1.50.10.10">
    <property type="match status" value="1"/>
</dbReference>
<dbReference type="InterPro" id="IPR001701">
    <property type="entry name" value="Glyco_hydro_9"/>
</dbReference>
<dbReference type="OrthoDB" id="10257085at2759"/>
<feature type="active site" evidence="8">
    <location>
        <position position="512"/>
    </location>
</feature>
<feature type="domain" description="Glycoside hydrolase family 9" evidence="11">
    <location>
        <begin position="141"/>
        <end position="578"/>
    </location>
</feature>
<sequence length="637" mass="66901">MAGRGRIWVIGIQSLGLAVATLAQGALPTASLIGTPAAAAPTAAALVAPRAAVVAGSCLAAIPAGSQCGGNETNPYMTCADFNSCQNTPWAGACCQAGAGCAQLQSDTCWTCGGGLPPFLQGLPESAPGNCTSMPNGDFDYGCVLGASMFFYQAQRSGRLPADNPVAWRGNSGLRDVAPNGNDLTGGWYDAGDTTRFTFPAAYTISTLALGYLAFPEGYQRSGQDVALKRNLKWGADWILKARFNSSSLVAVTWAPGATIPQAHLFWGHPEDIVGPAATRALPPGRPGADLLAQAAAALAATAVIFKDDSVDYAGELISVAEGLYAQAKDQEGLYSDSVPEVKGYYTSFSFVDDLAWAASWLAVATGDQYTREEARLYWQRHISDEGGGEGRRFDYNNLQQGVGYLMSLLYPEKKDQYLQPIRSVMELWLNERSNITFSPKGMAYIDSWGNLRYVANQAFMALLYNRAYKADRSRRALVYSCFARKQLRYMLGESGQSYVVGVGSSPVCRPHHRAASCGPLGSRCDCSALRNPGCNPNTLYGALVGGPGPKDDFNDARNNYQQNEVALDWNAGFSGVLAGLASGSVSSWEDCKSGGLTSGRGSTSGAGGAAARGAKGWAAPLLAAAAAAAAGGLLVS</sequence>
<keyword evidence="5 8" id="KW-0119">Carbohydrate metabolism</keyword>
<dbReference type="InterPro" id="IPR008928">
    <property type="entry name" value="6-hairpin_glycosidase_sf"/>
</dbReference>
<gene>
    <name evidence="12" type="ORF">MNEG_3072</name>
</gene>
<dbReference type="SUPFAM" id="SSF48208">
    <property type="entry name" value="Six-hairpin glycosidases"/>
    <property type="match status" value="1"/>
</dbReference>
<dbReference type="KEGG" id="mng:MNEG_3072"/>
<accession>A0A0D2LDV9</accession>
<dbReference type="InterPro" id="IPR018221">
    <property type="entry name" value="Glyco_hydro_9_His_AS"/>
</dbReference>
<dbReference type="Proteomes" id="UP000054498">
    <property type="component" value="Unassembled WGS sequence"/>
</dbReference>
<dbReference type="GO" id="GO:0008810">
    <property type="term" value="F:cellulase activity"/>
    <property type="evidence" value="ECO:0007669"/>
    <property type="project" value="UniProtKB-EC"/>
</dbReference>
<evidence type="ECO:0000256" key="7">
    <source>
        <dbReference type="ARBA" id="ARBA00023326"/>
    </source>
</evidence>
<proteinExistence type="inferred from homology"/>
<evidence type="ECO:0000256" key="5">
    <source>
        <dbReference type="ARBA" id="ARBA00023277"/>
    </source>
</evidence>